<dbReference type="GO" id="GO:0030692">
    <property type="term" value="C:Noc4p-Nop14p complex"/>
    <property type="evidence" value="ECO:0007669"/>
    <property type="project" value="TreeGrafter"/>
</dbReference>
<evidence type="ECO:0000259" key="4">
    <source>
        <dbReference type="Pfam" id="PF03914"/>
    </source>
</evidence>
<dbReference type="RefSeq" id="XP_015469747.1">
    <property type="nucleotide sequence ID" value="XM_015609450.1"/>
</dbReference>
<keyword evidence="6" id="KW-1185">Reference proteome</keyword>
<dbReference type="AlphaFoldDB" id="A0A0V1Q5B4"/>
<keyword evidence="3" id="KW-0472">Membrane</keyword>
<dbReference type="GO" id="GO:0032040">
    <property type="term" value="C:small-subunit processome"/>
    <property type="evidence" value="ECO:0007669"/>
    <property type="project" value="TreeGrafter"/>
</dbReference>
<evidence type="ECO:0000256" key="3">
    <source>
        <dbReference type="SAM" id="Phobius"/>
    </source>
</evidence>
<evidence type="ECO:0000256" key="1">
    <source>
        <dbReference type="ARBA" id="ARBA00007797"/>
    </source>
</evidence>
<keyword evidence="3" id="KW-0812">Transmembrane</keyword>
<dbReference type="InterPro" id="IPR005612">
    <property type="entry name" value="CCAAT-binding_factor"/>
</dbReference>
<dbReference type="GeneID" id="26837629"/>
<dbReference type="Proteomes" id="UP000054251">
    <property type="component" value="Unassembled WGS sequence"/>
</dbReference>
<dbReference type="OrthoDB" id="10263185at2759"/>
<reference evidence="5 6" key="1">
    <citation type="submission" date="2015-11" db="EMBL/GenBank/DDBJ databases">
        <title>The genome of Debaryomyces fabryi.</title>
        <authorList>
            <person name="Tafer H."/>
            <person name="Lopandic K."/>
        </authorList>
    </citation>
    <scope>NUCLEOTIDE SEQUENCE [LARGE SCALE GENOMIC DNA]</scope>
    <source>
        <strain evidence="5 6">CBS 789</strain>
    </source>
</reference>
<dbReference type="GO" id="GO:0042254">
    <property type="term" value="P:ribosome biogenesis"/>
    <property type="evidence" value="ECO:0007669"/>
    <property type="project" value="InterPro"/>
</dbReference>
<dbReference type="Pfam" id="PF03914">
    <property type="entry name" value="CBF"/>
    <property type="match status" value="1"/>
</dbReference>
<organism evidence="5 6">
    <name type="scientific">Debaryomyces fabryi</name>
    <dbReference type="NCBI Taxonomy" id="58627"/>
    <lineage>
        <taxon>Eukaryota</taxon>
        <taxon>Fungi</taxon>
        <taxon>Dikarya</taxon>
        <taxon>Ascomycota</taxon>
        <taxon>Saccharomycotina</taxon>
        <taxon>Pichiomycetes</taxon>
        <taxon>Debaryomycetaceae</taxon>
        <taxon>Debaryomyces</taxon>
    </lineage>
</organism>
<name>A0A0V1Q5B4_9ASCO</name>
<dbReference type="PANTHER" id="PTHR12455:SF0">
    <property type="entry name" value="NUCLEOLAR COMPLEX PROTEIN 4 HOMOLOG"/>
    <property type="match status" value="1"/>
</dbReference>
<dbReference type="PANTHER" id="PTHR12455">
    <property type="entry name" value="NUCLEOLAR COMPLEX PROTEIN 4"/>
    <property type="match status" value="1"/>
</dbReference>
<comment type="similarity">
    <text evidence="1">Belongs to the CBF/MAK21 family.</text>
</comment>
<sequence>MAPKRKANSSLSSSKQKKASNGKKSAILSVEEIQNLGDQILTSSKHYNNFVQLLEQYKHIKKELSERESEEVETVGRQLSITLYKCFQNLLKNDVMKNKKSHDDKKRMVVKWLSDKYDAFKTIINEFIVQKLAYETSLQVDLLEIGLNLVKLESTCMKSGENDLYFPTLTYKGLVEALLLSENGEIDSNGSTENFIILEFIEKFKKNWDLQFYFVNNLHETLNTWKTEKTTTQLRMIFANFYCIFKNQLLFTPEVEVLEQEKTWIKQQLPSIAYKISQFKMQYQKCIISVLSYPLLISQYKSILLILHKRVIPYMAQPQSLMDFLTDSYNVGEDGVIPILALNSLYELMKRYNLEYPDFYSKLYSLLTPNLLYTRYRSRFFRLCDLFLSSTHLSASLIASFIKKLARLSITSSASGVVIVIPFIYNLLKRHPSCMIMLHNPDVSAAQYEDTFDNNETDPLKTGAMGSSLWELEALMSHYHPNIATLAKIFGEPFKKLNYNLEDFLDWSYISLLDSEKNRRYKTHVALEFEEWDKLFDDKDRSDSTTVYAKGWCL</sequence>
<evidence type="ECO:0000256" key="2">
    <source>
        <dbReference type="SAM" id="MobiDB-lite"/>
    </source>
</evidence>
<accession>A0A0V1Q5B4</accession>
<keyword evidence="3" id="KW-1133">Transmembrane helix</keyword>
<dbReference type="EMBL" id="LMYN01000007">
    <property type="protein sequence ID" value="KSA03645.1"/>
    <property type="molecule type" value="Genomic_DNA"/>
</dbReference>
<proteinExistence type="inferred from homology"/>
<evidence type="ECO:0000313" key="5">
    <source>
        <dbReference type="EMBL" id="KSA03645.1"/>
    </source>
</evidence>
<comment type="caution">
    <text evidence="5">The sequence shown here is derived from an EMBL/GenBank/DDBJ whole genome shotgun (WGS) entry which is preliminary data.</text>
</comment>
<dbReference type="InterPro" id="IPR027193">
    <property type="entry name" value="Noc4"/>
</dbReference>
<gene>
    <name evidence="5" type="ORF">AC631_00620</name>
</gene>
<evidence type="ECO:0000313" key="6">
    <source>
        <dbReference type="Proteomes" id="UP000054251"/>
    </source>
</evidence>
<feature type="region of interest" description="Disordered" evidence="2">
    <location>
        <begin position="1"/>
        <end position="24"/>
    </location>
</feature>
<feature type="transmembrane region" description="Helical" evidence="3">
    <location>
        <begin position="408"/>
        <end position="428"/>
    </location>
</feature>
<feature type="domain" description="CCAAT-binding factor" evidence="4">
    <location>
        <begin position="339"/>
        <end position="487"/>
    </location>
</feature>
<protein>
    <recommendedName>
        <fullName evidence="4">CCAAT-binding factor domain-containing protein</fullName>
    </recommendedName>
</protein>